<reference evidence="16" key="1">
    <citation type="submission" date="2019-10" db="EMBL/GenBank/DDBJ databases">
        <title>The sequence and de novo assembly of the wild yak genome.</title>
        <authorList>
            <person name="Liu Y."/>
        </authorList>
    </citation>
    <scope>NUCLEOTIDE SEQUENCE [LARGE SCALE GENOMIC DNA]</scope>
    <source>
        <strain evidence="16">WY2019</strain>
    </source>
</reference>
<dbReference type="GO" id="GO:0005737">
    <property type="term" value="C:cytoplasm"/>
    <property type="evidence" value="ECO:0007669"/>
    <property type="project" value="UniProtKB-SubCell"/>
</dbReference>
<evidence type="ECO:0000256" key="11">
    <source>
        <dbReference type="ARBA" id="ARBA00022989"/>
    </source>
</evidence>
<feature type="transmembrane region" description="Helical" evidence="15">
    <location>
        <begin position="142"/>
        <end position="164"/>
    </location>
</feature>
<dbReference type="EMBL" id="VBQZ03000038">
    <property type="protein sequence ID" value="MXQ87532.1"/>
    <property type="molecule type" value="Genomic_DNA"/>
</dbReference>
<evidence type="ECO:0000256" key="12">
    <source>
        <dbReference type="ARBA" id="ARBA00023136"/>
    </source>
</evidence>
<protein>
    <recommendedName>
        <fullName evidence="13">p53 apoptosis effector related to PMP-22</fullName>
    </recommendedName>
    <alternativeName>
        <fullName evidence="14">Keratinocyte-associated protein 1</fullName>
    </alternativeName>
</protein>
<sequence length="276" mass="30898">MLRCGLACERCRWILPLLLLSAIVFDIIALAGRGWLQSSDDSQTSSLWWHCLLEVCDSLMTYAWGRAAAAMLLCGFIILVICFILSFFALCGPQMLVFLRVIGGLLALAAVFQIISLVIYPVKYTQTFNLHLNPAVTYIYNWAYGFGWAATIILIGCAFFFCCLPNYEDDLLGNAKPSNTIDIAFVKEYEYESNHIIYKVVWGKCSLGPYVLVTEQPNLVLNLRVDSKVLEELRTINLPLFLFSAGVDVDFHIFVNLNVNLCTPAMMPLPLLLPGS</sequence>
<evidence type="ECO:0000256" key="1">
    <source>
        <dbReference type="ARBA" id="ARBA00004496"/>
    </source>
</evidence>
<dbReference type="GO" id="GO:0030057">
    <property type="term" value="C:desmosome"/>
    <property type="evidence" value="ECO:0007669"/>
    <property type="project" value="UniProtKB-SubCell"/>
</dbReference>
<proteinExistence type="inferred from homology"/>
<comment type="caution">
    <text evidence="16">The sequence shown here is derived from an EMBL/GenBank/DDBJ whole genome shotgun (WGS) entry which is preliminary data.</text>
</comment>
<keyword evidence="10" id="KW-0965">Cell junction</keyword>
<evidence type="ECO:0000256" key="13">
    <source>
        <dbReference type="ARBA" id="ARBA00074717"/>
    </source>
</evidence>
<dbReference type="InterPro" id="IPR015664">
    <property type="entry name" value="P53_induced"/>
</dbReference>
<dbReference type="GO" id="GO:0098609">
    <property type="term" value="P:cell-cell adhesion"/>
    <property type="evidence" value="ECO:0007669"/>
    <property type="project" value="TreeGrafter"/>
</dbReference>
<feature type="transmembrane region" description="Helical" evidence="15">
    <location>
        <begin position="97"/>
        <end position="122"/>
    </location>
</feature>
<dbReference type="PANTHER" id="PTHR14399">
    <property type="entry name" value="P53-INDUCED PROTEIN RELATED"/>
    <property type="match status" value="1"/>
</dbReference>
<dbReference type="AlphaFoldDB" id="A0A6B0RDW1"/>
<feature type="transmembrane region" description="Helical" evidence="15">
    <location>
        <begin position="12"/>
        <end position="36"/>
    </location>
</feature>
<dbReference type="FunFam" id="1.20.140.150:FF:000014">
    <property type="entry name" value="p53 apoptosis effector related to PMP-22"/>
    <property type="match status" value="1"/>
</dbReference>
<name>A0A6B0RDW1_9CETA</name>
<evidence type="ECO:0000256" key="8">
    <source>
        <dbReference type="ARBA" id="ARBA00022703"/>
    </source>
</evidence>
<evidence type="ECO:0000256" key="9">
    <source>
        <dbReference type="ARBA" id="ARBA00022889"/>
    </source>
</evidence>
<keyword evidence="12 15" id="KW-0472">Membrane</keyword>
<dbReference type="GO" id="GO:0005886">
    <property type="term" value="C:plasma membrane"/>
    <property type="evidence" value="ECO:0007669"/>
    <property type="project" value="UniProtKB-SubCell"/>
</dbReference>
<keyword evidence="11 15" id="KW-1133">Transmembrane helix</keyword>
<evidence type="ECO:0000256" key="3">
    <source>
        <dbReference type="ARBA" id="ARBA00004651"/>
    </source>
</evidence>
<keyword evidence="8" id="KW-0053">Apoptosis</keyword>
<accession>A0A6B0RDW1</accession>
<keyword evidence="9" id="KW-0130">Cell adhesion</keyword>
<dbReference type="PANTHER" id="PTHR14399:SF4">
    <property type="entry name" value="P53 APOPTOSIS EFFECTOR RELATED TO PMP-22"/>
    <property type="match status" value="1"/>
</dbReference>
<dbReference type="InterPro" id="IPR004031">
    <property type="entry name" value="PMP22/EMP/MP20/Claudin"/>
</dbReference>
<evidence type="ECO:0000256" key="6">
    <source>
        <dbReference type="ARBA" id="ARBA00022490"/>
    </source>
</evidence>
<comment type="subcellular location">
    <subcellularLocation>
        <location evidence="2">Cell junction</location>
        <location evidence="2">Desmosome</location>
    </subcellularLocation>
    <subcellularLocation>
        <location evidence="3">Cell membrane</location>
        <topology evidence="3">Multi-pass membrane protein</topology>
    </subcellularLocation>
    <subcellularLocation>
        <location evidence="1">Cytoplasm</location>
    </subcellularLocation>
</comment>
<evidence type="ECO:0000313" key="16">
    <source>
        <dbReference type="EMBL" id="MXQ87532.1"/>
    </source>
</evidence>
<feature type="transmembrane region" description="Helical" evidence="15">
    <location>
        <begin position="67"/>
        <end position="90"/>
    </location>
</feature>
<evidence type="ECO:0000256" key="7">
    <source>
        <dbReference type="ARBA" id="ARBA00022692"/>
    </source>
</evidence>
<dbReference type="Gene3D" id="1.20.140.150">
    <property type="match status" value="1"/>
</dbReference>
<evidence type="ECO:0000256" key="5">
    <source>
        <dbReference type="ARBA" id="ARBA00022475"/>
    </source>
</evidence>
<dbReference type="Pfam" id="PF00822">
    <property type="entry name" value="PMP22_Claudin"/>
    <property type="match status" value="1"/>
</dbReference>
<evidence type="ECO:0000313" key="17">
    <source>
        <dbReference type="Proteomes" id="UP000322234"/>
    </source>
</evidence>
<comment type="similarity">
    <text evidence="4">Belongs to the TMEM47 family.</text>
</comment>
<evidence type="ECO:0000256" key="2">
    <source>
        <dbReference type="ARBA" id="ARBA00004568"/>
    </source>
</evidence>
<evidence type="ECO:0000256" key="4">
    <source>
        <dbReference type="ARBA" id="ARBA00008691"/>
    </source>
</evidence>
<dbReference type="Proteomes" id="UP000322234">
    <property type="component" value="Unassembled WGS sequence"/>
</dbReference>
<organism evidence="16 17">
    <name type="scientific">Bos mutus</name>
    <name type="common">wild yak</name>
    <dbReference type="NCBI Taxonomy" id="72004"/>
    <lineage>
        <taxon>Eukaryota</taxon>
        <taxon>Metazoa</taxon>
        <taxon>Chordata</taxon>
        <taxon>Craniata</taxon>
        <taxon>Vertebrata</taxon>
        <taxon>Euteleostomi</taxon>
        <taxon>Mammalia</taxon>
        <taxon>Eutheria</taxon>
        <taxon>Laurasiatheria</taxon>
        <taxon>Artiodactyla</taxon>
        <taxon>Ruminantia</taxon>
        <taxon>Pecora</taxon>
        <taxon>Bovidae</taxon>
        <taxon>Bovinae</taxon>
        <taxon>Bos</taxon>
    </lineage>
</organism>
<evidence type="ECO:0000256" key="10">
    <source>
        <dbReference type="ARBA" id="ARBA00022949"/>
    </source>
</evidence>
<dbReference type="GO" id="GO:0006915">
    <property type="term" value="P:apoptotic process"/>
    <property type="evidence" value="ECO:0007669"/>
    <property type="project" value="UniProtKB-KW"/>
</dbReference>
<evidence type="ECO:0000256" key="15">
    <source>
        <dbReference type="SAM" id="Phobius"/>
    </source>
</evidence>
<gene>
    <name evidence="16" type="ORF">E5288_WYG000133</name>
</gene>
<keyword evidence="6" id="KW-0963">Cytoplasm</keyword>
<keyword evidence="7 15" id="KW-0812">Transmembrane</keyword>
<keyword evidence="5" id="KW-1003">Cell membrane</keyword>
<keyword evidence="17" id="KW-1185">Reference proteome</keyword>
<evidence type="ECO:0000256" key="14">
    <source>
        <dbReference type="ARBA" id="ARBA00076751"/>
    </source>
</evidence>